<evidence type="ECO:0000313" key="3">
    <source>
        <dbReference type="Proteomes" id="UP000639643"/>
    </source>
</evidence>
<gene>
    <name evidence="2" type="ORF">CMUS01_07589</name>
</gene>
<name>A0A8H6KGU6_9PEZI</name>
<keyword evidence="3" id="KW-1185">Reference proteome</keyword>
<evidence type="ECO:0000256" key="1">
    <source>
        <dbReference type="SAM" id="MobiDB-lite"/>
    </source>
</evidence>
<dbReference type="AlphaFoldDB" id="A0A8H6KGU6"/>
<organism evidence="2 3">
    <name type="scientific">Colletotrichum musicola</name>
    <dbReference type="NCBI Taxonomy" id="2175873"/>
    <lineage>
        <taxon>Eukaryota</taxon>
        <taxon>Fungi</taxon>
        <taxon>Dikarya</taxon>
        <taxon>Ascomycota</taxon>
        <taxon>Pezizomycotina</taxon>
        <taxon>Sordariomycetes</taxon>
        <taxon>Hypocreomycetidae</taxon>
        <taxon>Glomerellales</taxon>
        <taxon>Glomerellaceae</taxon>
        <taxon>Colletotrichum</taxon>
        <taxon>Colletotrichum orchidearum species complex</taxon>
    </lineage>
</organism>
<sequence length="112" mass="12454">MRTPVPWLSSRLRDMCSDPVPRQEYLPPLSLVLVLTVRDRCLPRRSTDGGISTHPQPADHADGGHPWLVQGLQAHPLQPAWHVGFPEKTGRFKSWGRKAGDPAGRDASQSEM</sequence>
<comment type="caution">
    <text evidence="2">The sequence shown here is derived from an EMBL/GenBank/DDBJ whole genome shotgun (WGS) entry which is preliminary data.</text>
</comment>
<feature type="region of interest" description="Disordered" evidence="1">
    <location>
        <begin position="46"/>
        <end position="67"/>
    </location>
</feature>
<accession>A0A8H6KGU6</accession>
<reference evidence="2" key="1">
    <citation type="journal article" date="2020" name="Phytopathology">
        <title>Genome Sequence Resources of Colletotrichum truncatum, C. plurivorum, C. musicola, and C. sojae: Four Species Pathogenic to Soybean (Glycine max).</title>
        <authorList>
            <person name="Rogerio F."/>
            <person name="Boufleur T.R."/>
            <person name="Ciampi-Guillardi M."/>
            <person name="Sukno S.A."/>
            <person name="Thon M.R."/>
            <person name="Massola Junior N.S."/>
            <person name="Baroncelli R."/>
        </authorList>
    </citation>
    <scope>NUCLEOTIDE SEQUENCE</scope>
    <source>
        <strain evidence="2">LFN0074</strain>
    </source>
</reference>
<dbReference type="EMBL" id="WIGM01000276">
    <property type="protein sequence ID" value="KAF6830826.1"/>
    <property type="molecule type" value="Genomic_DNA"/>
</dbReference>
<protein>
    <submittedName>
        <fullName evidence="2">Uncharacterized protein</fullName>
    </submittedName>
</protein>
<evidence type="ECO:0000313" key="2">
    <source>
        <dbReference type="EMBL" id="KAF6830826.1"/>
    </source>
</evidence>
<proteinExistence type="predicted"/>
<dbReference type="Proteomes" id="UP000639643">
    <property type="component" value="Unassembled WGS sequence"/>
</dbReference>
<feature type="region of interest" description="Disordered" evidence="1">
    <location>
        <begin position="90"/>
        <end position="112"/>
    </location>
</feature>